<dbReference type="Proteomes" id="UP000663828">
    <property type="component" value="Unassembled WGS sequence"/>
</dbReference>
<feature type="transmembrane region" description="Helical" evidence="1">
    <location>
        <begin position="31"/>
        <end position="49"/>
    </location>
</feature>
<gene>
    <name evidence="2" type="ORF">EDS130_LOCUS21050</name>
    <name evidence="3" type="ORF">XAT740_LOCUS30951</name>
</gene>
<comment type="caution">
    <text evidence="3">The sequence shown here is derived from an EMBL/GenBank/DDBJ whole genome shotgun (WGS) entry which is preliminary data.</text>
</comment>
<evidence type="ECO:0000313" key="3">
    <source>
        <dbReference type="EMBL" id="CAF1340933.1"/>
    </source>
</evidence>
<name>A0A815GP34_ADIRI</name>
<keyword evidence="1" id="KW-1133">Transmembrane helix</keyword>
<dbReference type="AlphaFoldDB" id="A0A815GP34"/>
<dbReference type="SUPFAM" id="SSF81321">
    <property type="entry name" value="Family A G protein-coupled receptor-like"/>
    <property type="match status" value="1"/>
</dbReference>
<keyword evidence="1" id="KW-0812">Transmembrane</keyword>
<reference evidence="3" key="1">
    <citation type="submission" date="2021-02" db="EMBL/GenBank/DDBJ databases">
        <authorList>
            <person name="Nowell W R."/>
        </authorList>
    </citation>
    <scope>NUCLEOTIDE SEQUENCE</scope>
</reference>
<evidence type="ECO:0000313" key="4">
    <source>
        <dbReference type="Proteomes" id="UP000663828"/>
    </source>
</evidence>
<evidence type="ECO:0008006" key="5">
    <source>
        <dbReference type="Google" id="ProtNLM"/>
    </source>
</evidence>
<proteinExistence type="predicted"/>
<dbReference type="Gene3D" id="1.20.1070.10">
    <property type="entry name" value="Rhodopsin 7-helix transmembrane proteins"/>
    <property type="match status" value="1"/>
</dbReference>
<feature type="transmembrane region" description="Helical" evidence="1">
    <location>
        <begin position="77"/>
        <end position="99"/>
    </location>
</feature>
<feature type="transmembrane region" description="Helical" evidence="1">
    <location>
        <begin position="129"/>
        <end position="152"/>
    </location>
</feature>
<dbReference type="Proteomes" id="UP000663852">
    <property type="component" value="Unassembled WGS sequence"/>
</dbReference>
<keyword evidence="4" id="KW-1185">Reference proteome</keyword>
<evidence type="ECO:0000313" key="2">
    <source>
        <dbReference type="EMBL" id="CAF1120997.1"/>
    </source>
</evidence>
<keyword evidence="1" id="KW-0472">Membrane</keyword>
<evidence type="ECO:0000256" key="1">
    <source>
        <dbReference type="SAM" id="Phobius"/>
    </source>
</evidence>
<protein>
    <recommendedName>
        <fullName evidence="5">7TM GPCR serpentine receptor class x (Srx) domain-containing protein</fullName>
    </recommendedName>
</protein>
<feature type="transmembrane region" description="Helical" evidence="1">
    <location>
        <begin position="172"/>
        <end position="194"/>
    </location>
</feature>
<dbReference type="EMBL" id="CAJNOJ010000105">
    <property type="protein sequence ID" value="CAF1120997.1"/>
    <property type="molecule type" value="Genomic_DNA"/>
</dbReference>
<accession>A0A815GP34</accession>
<dbReference type="EMBL" id="CAJNOR010002786">
    <property type="protein sequence ID" value="CAF1340933.1"/>
    <property type="molecule type" value="Genomic_DNA"/>
</dbReference>
<organism evidence="3 4">
    <name type="scientific">Adineta ricciae</name>
    <name type="common">Rotifer</name>
    <dbReference type="NCBI Taxonomy" id="249248"/>
    <lineage>
        <taxon>Eukaryota</taxon>
        <taxon>Metazoa</taxon>
        <taxon>Spiralia</taxon>
        <taxon>Gnathifera</taxon>
        <taxon>Rotifera</taxon>
        <taxon>Eurotatoria</taxon>
        <taxon>Bdelloidea</taxon>
        <taxon>Adinetida</taxon>
        <taxon>Adinetidae</taxon>
        <taxon>Adineta</taxon>
    </lineage>
</organism>
<sequence length="237" mass="27643">MSPSILVLASIDRLLISSANVDIRLYSSSRLAYFSLSITLVVWCIYYIHVPVKFDTYQMNPVIFLCIFELTGPYPDFLHYSQLIINVVLFLLMVVLSIYSWKNVCQMKLAPPEQRHVVRKMHKKDFQMLRCLFAMNVIHVIGDSLIMTYTIYKASTRFEVLTAWEQNRNDFISNLGIFVHLIANCTDFYIYVITSRSFRQELKRSFWKIVSLKAVEARHINNEQLELPNVSAVSLPK</sequence>